<dbReference type="EMBL" id="BT136430">
    <property type="protein sequence ID" value="AFK36225.1"/>
    <property type="molecule type" value="mRNA"/>
</dbReference>
<evidence type="ECO:0000313" key="1">
    <source>
        <dbReference type="EMBL" id="AFK36225.1"/>
    </source>
</evidence>
<accession>I3S7I3</accession>
<protein>
    <submittedName>
        <fullName evidence="1">Uncharacterized protein</fullName>
    </submittedName>
</protein>
<proteinExistence type="evidence at transcript level"/>
<reference evidence="1" key="1">
    <citation type="submission" date="2012-05" db="EMBL/GenBank/DDBJ databases">
        <authorList>
            <person name="Krishnakumar V."/>
            <person name="Cheung F."/>
            <person name="Xiao Y."/>
            <person name="Chan A."/>
            <person name="Moskal W.A."/>
            <person name="Town C.D."/>
        </authorList>
    </citation>
    <scope>NUCLEOTIDE SEQUENCE</scope>
</reference>
<name>I3S7I3_MEDTR</name>
<dbReference type="AlphaFoldDB" id="I3S7I3"/>
<organism evidence="1">
    <name type="scientific">Medicago truncatula</name>
    <name type="common">Barrel medic</name>
    <name type="synonym">Medicago tribuloides</name>
    <dbReference type="NCBI Taxonomy" id="3880"/>
    <lineage>
        <taxon>Eukaryota</taxon>
        <taxon>Viridiplantae</taxon>
        <taxon>Streptophyta</taxon>
        <taxon>Embryophyta</taxon>
        <taxon>Tracheophyta</taxon>
        <taxon>Spermatophyta</taxon>
        <taxon>Magnoliopsida</taxon>
        <taxon>eudicotyledons</taxon>
        <taxon>Gunneridae</taxon>
        <taxon>Pentapetalae</taxon>
        <taxon>rosids</taxon>
        <taxon>fabids</taxon>
        <taxon>Fabales</taxon>
        <taxon>Fabaceae</taxon>
        <taxon>Papilionoideae</taxon>
        <taxon>50 kb inversion clade</taxon>
        <taxon>NPAAA clade</taxon>
        <taxon>Hologalegina</taxon>
        <taxon>IRL clade</taxon>
        <taxon>Trifolieae</taxon>
        <taxon>Medicago</taxon>
    </lineage>
</organism>
<sequence length="58" mass="6926">MPKQQSREVWRMRLRRFKVLGLRLLQMMMGTFEMMKDLVLVLAMPSLGNNVDKRMAIE</sequence>